<dbReference type="InterPro" id="IPR003583">
    <property type="entry name" value="Hlx-hairpin-Hlx_DNA-bd_motif"/>
</dbReference>
<dbReference type="Gene3D" id="1.10.150.320">
    <property type="entry name" value="Photosystem II 12 kDa extrinsic protein"/>
    <property type="match status" value="1"/>
</dbReference>
<dbReference type="InterPro" id="IPR051675">
    <property type="entry name" value="Endo/Exo/Phosphatase_dom_1"/>
</dbReference>
<dbReference type="Proteomes" id="UP000033434">
    <property type="component" value="Unassembled WGS sequence"/>
</dbReference>
<reference evidence="3 4" key="1">
    <citation type="journal article" date="2015" name="BMC Genomics">
        <title>Genome mining reveals unlocked bioactive potential of marine Gram-negative bacteria.</title>
        <authorList>
            <person name="Machado H."/>
            <person name="Sonnenschein E.C."/>
            <person name="Melchiorsen J."/>
            <person name="Gram L."/>
        </authorList>
    </citation>
    <scope>NUCLEOTIDE SEQUENCE [LARGE SCALE GENOMIC DNA]</scope>
    <source>
        <strain evidence="3 4">S4054</strain>
    </source>
</reference>
<dbReference type="PANTHER" id="PTHR21180:SF32">
    <property type="entry name" value="ENDONUCLEASE_EXONUCLEASE_PHOSPHATASE FAMILY DOMAIN-CONTAINING PROTEIN 1"/>
    <property type="match status" value="1"/>
</dbReference>
<evidence type="ECO:0000313" key="3">
    <source>
        <dbReference type="EMBL" id="KKE85081.1"/>
    </source>
</evidence>
<gene>
    <name evidence="3" type="ORF">N479_06500</name>
</gene>
<accession>A0A0F6AH09</accession>
<name>A0A0F6AH09_9GAMM</name>
<feature type="domain" description="Helix-hairpin-helix DNA-binding motif class 1" evidence="2">
    <location>
        <begin position="50"/>
        <end position="69"/>
    </location>
</feature>
<dbReference type="GO" id="GO:0006281">
    <property type="term" value="P:DNA repair"/>
    <property type="evidence" value="ECO:0007669"/>
    <property type="project" value="InterPro"/>
</dbReference>
<proteinExistence type="predicted"/>
<dbReference type="RefSeq" id="WP_052960864.1">
    <property type="nucleotide sequence ID" value="NZ_AUXW01000079.1"/>
</dbReference>
<feature type="signal peptide" evidence="1">
    <location>
        <begin position="1"/>
        <end position="23"/>
    </location>
</feature>
<dbReference type="AlphaFoldDB" id="A0A0F6AH09"/>
<dbReference type="PANTHER" id="PTHR21180">
    <property type="entry name" value="ENDONUCLEASE/EXONUCLEASE/PHOSPHATASE FAMILY DOMAIN-CONTAINING PROTEIN 1"/>
    <property type="match status" value="1"/>
</dbReference>
<evidence type="ECO:0000256" key="1">
    <source>
        <dbReference type="SAM" id="SignalP"/>
    </source>
</evidence>
<evidence type="ECO:0000259" key="2">
    <source>
        <dbReference type="SMART" id="SM00278"/>
    </source>
</evidence>
<dbReference type="NCBIfam" id="TIGR00426">
    <property type="entry name" value="competence protein ComEA helix-hairpin-helix repeat region"/>
    <property type="match status" value="1"/>
</dbReference>
<organism evidence="3 4">
    <name type="scientific">Pseudoalteromonas luteoviolacea S4054</name>
    <dbReference type="NCBI Taxonomy" id="1129367"/>
    <lineage>
        <taxon>Bacteria</taxon>
        <taxon>Pseudomonadati</taxon>
        <taxon>Pseudomonadota</taxon>
        <taxon>Gammaproteobacteria</taxon>
        <taxon>Alteromonadales</taxon>
        <taxon>Pseudoalteromonadaceae</taxon>
        <taxon>Pseudoalteromonas</taxon>
    </lineage>
</organism>
<keyword evidence="1" id="KW-0732">Signal</keyword>
<sequence>MLKYGLNIGIFLAFIIFFNVAQAQAQAQAQEVDQFVQPVLQINVNTAEVEDLMQLPGIGKAKALAIVRSRESEGLFFDIQELGRVKGIGKGLINKIQAHVVLE</sequence>
<dbReference type="GO" id="GO:0003677">
    <property type="term" value="F:DNA binding"/>
    <property type="evidence" value="ECO:0007669"/>
    <property type="project" value="InterPro"/>
</dbReference>
<feature type="chain" id="PRO_5002499883" description="Helix-hairpin-helix DNA-binding motif class 1 domain-containing protein" evidence="1">
    <location>
        <begin position="24"/>
        <end position="103"/>
    </location>
</feature>
<dbReference type="Pfam" id="PF12836">
    <property type="entry name" value="HHH_3"/>
    <property type="match status" value="1"/>
</dbReference>
<dbReference type="InterPro" id="IPR004509">
    <property type="entry name" value="Competence_ComEA_HhH"/>
</dbReference>
<feature type="domain" description="Helix-hairpin-helix DNA-binding motif class 1" evidence="2">
    <location>
        <begin position="80"/>
        <end position="99"/>
    </location>
</feature>
<dbReference type="EMBL" id="AUXW01000079">
    <property type="protein sequence ID" value="KKE85081.1"/>
    <property type="molecule type" value="Genomic_DNA"/>
</dbReference>
<protein>
    <recommendedName>
        <fullName evidence="2">Helix-hairpin-helix DNA-binding motif class 1 domain-containing protein</fullName>
    </recommendedName>
</protein>
<dbReference type="SUPFAM" id="SSF47781">
    <property type="entry name" value="RuvA domain 2-like"/>
    <property type="match status" value="1"/>
</dbReference>
<comment type="caution">
    <text evidence="3">The sequence shown here is derived from an EMBL/GenBank/DDBJ whole genome shotgun (WGS) entry which is preliminary data.</text>
</comment>
<dbReference type="SMART" id="SM00278">
    <property type="entry name" value="HhH1"/>
    <property type="match status" value="2"/>
</dbReference>
<evidence type="ECO:0000313" key="4">
    <source>
        <dbReference type="Proteomes" id="UP000033434"/>
    </source>
</evidence>
<dbReference type="PATRIC" id="fig|1129367.4.peg.934"/>
<dbReference type="InterPro" id="IPR010994">
    <property type="entry name" value="RuvA_2-like"/>
</dbReference>